<dbReference type="Proteomes" id="UP001497383">
    <property type="component" value="Chromosome 2"/>
</dbReference>
<evidence type="ECO:0000313" key="2">
    <source>
        <dbReference type="EMBL" id="CAK9437572.1"/>
    </source>
</evidence>
<dbReference type="Pfam" id="PF00660">
    <property type="entry name" value="SRP1_TIP1"/>
    <property type="match status" value="1"/>
</dbReference>
<protein>
    <recommendedName>
        <fullName evidence="4">FAS1 domain-containing protein</fullName>
    </recommendedName>
</protein>
<accession>A0ABP0ZLF9</accession>
<keyword evidence="3" id="KW-1185">Reference proteome</keyword>
<evidence type="ECO:0000313" key="3">
    <source>
        <dbReference type="Proteomes" id="UP001497383"/>
    </source>
</evidence>
<proteinExistence type="predicted"/>
<organism evidence="2 3">
    <name type="scientific">Lodderomyces beijingensis</name>
    <dbReference type="NCBI Taxonomy" id="1775926"/>
    <lineage>
        <taxon>Eukaryota</taxon>
        <taxon>Fungi</taxon>
        <taxon>Dikarya</taxon>
        <taxon>Ascomycota</taxon>
        <taxon>Saccharomycotina</taxon>
        <taxon>Pichiomycetes</taxon>
        <taxon>Debaryomycetaceae</taxon>
        <taxon>Candida/Lodderomyces clade</taxon>
        <taxon>Lodderomyces</taxon>
    </lineage>
</organism>
<dbReference type="RefSeq" id="XP_066828888.1">
    <property type="nucleotide sequence ID" value="XM_066971895.1"/>
</dbReference>
<evidence type="ECO:0008006" key="4">
    <source>
        <dbReference type="Google" id="ProtNLM"/>
    </source>
</evidence>
<dbReference type="GeneID" id="92207146"/>
<sequence>MQLTLVFFFLLTSILATTATTNTNPDVYIFTRVVSDIASHATEYVNFFQTNGGSVEIPTNFVGALPRISTFTDDSYTTLAENSVLMAEIHSLVTQLPWYDERIAEDGDPVASLNVSSAATGTATTTTAATATTSTSTSAANGGGKVAPGVMLGGFAGLAGLAGLWSALAL</sequence>
<reference evidence="2 3" key="1">
    <citation type="submission" date="2024-03" db="EMBL/GenBank/DDBJ databases">
        <authorList>
            <person name="Brejova B."/>
        </authorList>
    </citation>
    <scope>NUCLEOTIDE SEQUENCE [LARGE SCALE GENOMIC DNA]</scope>
    <source>
        <strain evidence="2 3">CBS 14171</strain>
    </source>
</reference>
<dbReference type="InterPro" id="IPR000992">
    <property type="entry name" value="SRP1_TIP1"/>
</dbReference>
<dbReference type="EMBL" id="OZ022406">
    <property type="protein sequence ID" value="CAK9437572.1"/>
    <property type="molecule type" value="Genomic_DNA"/>
</dbReference>
<feature type="signal peptide" evidence="1">
    <location>
        <begin position="1"/>
        <end position="19"/>
    </location>
</feature>
<evidence type="ECO:0000256" key="1">
    <source>
        <dbReference type="SAM" id="SignalP"/>
    </source>
</evidence>
<keyword evidence="1" id="KW-0732">Signal</keyword>
<gene>
    <name evidence="2" type="ORF">LODBEIA_P19500</name>
</gene>
<feature type="chain" id="PRO_5046610245" description="FAS1 domain-containing protein" evidence="1">
    <location>
        <begin position="20"/>
        <end position="170"/>
    </location>
</feature>
<name>A0ABP0ZLF9_9ASCO</name>